<evidence type="ECO:0008006" key="8">
    <source>
        <dbReference type="Google" id="ProtNLM"/>
    </source>
</evidence>
<feature type="compositionally biased region" description="Low complexity" evidence="3">
    <location>
        <begin position="1350"/>
        <end position="1361"/>
    </location>
</feature>
<keyword evidence="7" id="KW-1185">Reference proteome</keyword>
<dbReference type="EMBL" id="CP143785">
    <property type="protein sequence ID" value="WVN86938.1"/>
    <property type="molecule type" value="Genomic_DNA"/>
</dbReference>
<feature type="region of interest" description="Disordered" evidence="3">
    <location>
        <begin position="1300"/>
        <end position="1367"/>
    </location>
</feature>
<dbReference type="Gene3D" id="3.10.20.90">
    <property type="entry name" value="Phosphatidylinositol 3-kinase Catalytic Subunit, Chain A, domain 1"/>
    <property type="match status" value="1"/>
</dbReference>
<feature type="compositionally biased region" description="Polar residues" evidence="3">
    <location>
        <begin position="1247"/>
        <end position="1263"/>
    </location>
</feature>
<dbReference type="SMART" id="SM00326">
    <property type="entry name" value="SH3"/>
    <property type="match status" value="1"/>
</dbReference>
<feature type="region of interest" description="Disordered" evidence="3">
    <location>
        <begin position="209"/>
        <end position="274"/>
    </location>
</feature>
<organism evidence="6 7">
    <name type="scientific">Cryptococcus depauperatus CBS 7841</name>
    <dbReference type="NCBI Taxonomy" id="1295531"/>
    <lineage>
        <taxon>Eukaryota</taxon>
        <taxon>Fungi</taxon>
        <taxon>Dikarya</taxon>
        <taxon>Basidiomycota</taxon>
        <taxon>Agaricomycotina</taxon>
        <taxon>Tremellomycetes</taxon>
        <taxon>Tremellales</taxon>
        <taxon>Cryptococcaceae</taxon>
        <taxon>Cryptococcus</taxon>
    </lineage>
</organism>
<dbReference type="PROSITE" id="PS50002">
    <property type="entry name" value="SH3"/>
    <property type="match status" value="1"/>
</dbReference>
<feature type="region of interest" description="Disordered" evidence="3">
    <location>
        <begin position="86"/>
        <end position="105"/>
    </location>
</feature>
<feature type="domain" description="SH3" evidence="4">
    <location>
        <begin position="109"/>
        <end position="170"/>
    </location>
</feature>
<dbReference type="GeneID" id="91086325"/>
<reference evidence="6" key="3">
    <citation type="submission" date="2024-01" db="EMBL/GenBank/DDBJ databases">
        <authorList>
            <person name="Coelho M.A."/>
            <person name="David-Palma M."/>
            <person name="Shea T."/>
            <person name="Sun S."/>
            <person name="Cuomo C.A."/>
            <person name="Heitman J."/>
        </authorList>
    </citation>
    <scope>NUCLEOTIDE SEQUENCE</scope>
    <source>
        <strain evidence="6">CBS 7841</strain>
    </source>
</reference>
<dbReference type="InterPro" id="IPR000159">
    <property type="entry name" value="RA_dom"/>
</dbReference>
<sequence length="1499" mass="164906">MAAVAAPAAQQLLSSHGVNQDSDSDRSASPDSSSSSIQGDIALDNDQASFYHQQQQQALLYQKHHEQNGLEPGAVRLAARQSRIQMDGDSDDGFSDEGSNSDSMPDECIDFSLTYALHTFLATVEGQASVVKGDSLVLLDDANSYWWLVRVLKTEDVGYIPAENIETPYERLARLNKHRNIDLAAATQTEKQAGIVQSREKLKGAILAKARSARQGSNGSEESSTRRVVFAPPTYVEHPGVTWSSDEETTDGEREPDEVEQQEDHHRQDADDRRYAKEAMEVDESLDMEPDDGVEWADEAAEAERQRSLHQRQAQAQAQNQYVQSHQGLTQPKSNNSFAPLQQKPTLVVETVSNGLHSGSATSINSMNSPIRDPMDADEDTRRITVTPAVANGPLLPSAFVQNTQNQQRSVSGQSSSSVYSTISSVSTVRSSTPTSNTSPEDNTRKNKKTKKDDGDKKKKGLLGGLFSRNRTKDKSKSIAGGDTRSSEDSGFDDRVSEENHTGQGTPISGNQMQLGQRPDQNKAGVSQHTLKLQQQDQVRMQSYTSKYLKSSPSDHSPSSAEAAAAVAQSAAAMRLTASINGTANGQSARPSSIIVSPNPSGPPLLNVIRIFAGTKVESDASFKTALINETTSAADLIRQTVQRFRLHHVAGEDVVASYYITVKESDGSELELDPAEKPLGKFQDAVARWTHGALDIDEHGKLLNERLEVIAPTVKRESVSSISSMISLSSHPAIKKLGMDWEDDSAVKLYINRRIPKEENHFENQRVEQKAVPELQSEFSIYSSDLPTVQESPDPDNTGFRLETPDQTRQSHAKNINLTVSTNTSVATERYMSPSARFTLQLLLHPSDLPEGVAFDVNSDTLVPRSRLSAPSSDESPRQKLFTMPKNANVVDVIEQGLERYGIQEGVVDGGDEVEDKVGKRRSMTRVRYCLSVLIDGQENQLPASSKILEVYPSPPVFKPIEKSTPESRRRSRDFSYNIGQMTDIRESDPIFVLRRVGPRSLAGAKIENLRLITTPQTSSTFTSSTSSDPRSPAEIIAAQRAASRSHQLSILSSSNKSQGIDVILPSTQGTFRSSKLTDERGIEMRYSFINQSGETYDISELLEEEWGRKEKTDEHVTEEFGTGLPISASRNGPPLVRQGTDLSSDYHTAPSTPDSGAQPLQPNMEQVEMLDSPRPRSQPGKSDEDILQRAIQRASQDGQEAGLQEALRRVAERAVKEGSMRDDQSLDRDGARTPDRRIMPHGVTDNDSQNTPRASSSQSYGHISRRSSSRQTNQDYENTAASVNRIISRHRQQPSIASIMSDLEASSVSPRSTRERSGEPRGASEVDERDDSNADVSYGYEANFNDRSSTPATATSSTHPTPPFNRGAFLYNRAVNVNSPSPRTPIRYNDDFGMKDMMAVIRTRAREFQLSTKGNKQASRAIRNSLTSAANLSQAHESRGLIKTETNDVDRQLVGEKIEWDELEPAIRGCLQGVQERLDKFDKEVDDLLASLRVLGL</sequence>
<gene>
    <name evidence="6" type="ORF">L203_102113</name>
</gene>
<dbReference type="GO" id="GO:0030950">
    <property type="term" value="P:establishment or maintenance of actin cytoskeleton polarity"/>
    <property type="evidence" value="ECO:0007669"/>
    <property type="project" value="TreeGrafter"/>
</dbReference>
<dbReference type="SUPFAM" id="SSF50044">
    <property type="entry name" value="SH3-domain"/>
    <property type="match status" value="1"/>
</dbReference>
<feature type="region of interest" description="Disordered" evidence="3">
    <location>
        <begin position="1"/>
        <end position="48"/>
    </location>
</feature>
<dbReference type="GO" id="GO:0051286">
    <property type="term" value="C:cell tip"/>
    <property type="evidence" value="ECO:0007669"/>
    <property type="project" value="TreeGrafter"/>
</dbReference>
<dbReference type="InterPro" id="IPR036028">
    <property type="entry name" value="SH3-like_dom_sf"/>
</dbReference>
<feature type="domain" description="Ras-associating" evidence="5">
    <location>
        <begin position="608"/>
        <end position="680"/>
    </location>
</feature>
<dbReference type="RefSeq" id="XP_066067638.1">
    <property type="nucleotide sequence ID" value="XM_066211541.1"/>
</dbReference>
<feature type="compositionally biased region" description="Polar residues" evidence="3">
    <location>
        <begin position="502"/>
        <end position="515"/>
    </location>
</feature>
<evidence type="ECO:0000313" key="7">
    <source>
        <dbReference type="Proteomes" id="UP000094043"/>
    </source>
</evidence>
<evidence type="ECO:0000259" key="4">
    <source>
        <dbReference type="PROSITE" id="PS50002"/>
    </source>
</evidence>
<feature type="compositionally biased region" description="Low complexity" evidence="3">
    <location>
        <begin position="311"/>
        <end position="327"/>
    </location>
</feature>
<feature type="region of interest" description="Disordered" evidence="3">
    <location>
        <begin position="1110"/>
        <end position="1163"/>
    </location>
</feature>
<proteinExistence type="predicted"/>
<reference evidence="6" key="2">
    <citation type="journal article" date="2022" name="Elife">
        <title>Obligate sexual reproduction of a homothallic fungus closely related to the Cryptococcus pathogenic species complex.</title>
        <authorList>
            <person name="Passer A.R."/>
            <person name="Clancey S.A."/>
            <person name="Shea T."/>
            <person name="David-Palma M."/>
            <person name="Averette A.F."/>
            <person name="Boekhout T."/>
            <person name="Porcel B.M."/>
            <person name="Nowrousian M."/>
            <person name="Cuomo C.A."/>
            <person name="Sun S."/>
            <person name="Heitman J."/>
            <person name="Coelho M.A."/>
        </authorList>
    </citation>
    <scope>NUCLEOTIDE SEQUENCE</scope>
    <source>
        <strain evidence="6">CBS 7841</strain>
    </source>
</reference>
<feature type="region of interest" description="Disordered" evidence="3">
    <location>
        <begin position="298"/>
        <end position="337"/>
    </location>
</feature>
<dbReference type="PANTHER" id="PTHR47775">
    <property type="entry name" value="BUD SITE SELECTION PROTEIN 14"/>
    <property type="match status" value="1"/>
</dbReference>
<dbReference type="KEGG" id="cdep:91086325"/>
<dbReference type="GO" id="GO:0008104">
    <property type="term" value="P:intracellular protein localization"/>
    <property type="evidence" value="ECO:0007669"/>
    <property type="project" value="TreeGrafter"/>
</dbReference>
<feature type="compositionally biased region" description="Basic and acidic residues" evidence="3">
    <location>
        <begin position="1314"/>
        <end position="1328"/>
    </location>
</feature>
<dbReference type="PROSITE" id="PS50200">
    <property type="entry name" value="RA"/>
    <property type="match status" value="1"/>
</dbReference>
<keyword evidence="1 2" id="KW-0728">SH3 domain</keyword>
<feature type="compositionally biased region" description="Low complexity" evidence="3">
    <location>
        <begin position="410"/>
        <end position="439"/>
    </location>
</feature>
<feature type="compositionally biased region" description="Basic and acidic residues" evidence="3">
    <location>
        <begin position="1215"/>
        <end position="1240"/>
    </location>
</feature>
<evidence type="ECO:0000313" key="6">
    <source>
        <dbReference type="EMBL" id="WVN86938.1"/>
    </source>
</evidence>
<dbReference type="GO" id="GO:0015630">
    <property type="term" value="C:microtubule cytoskeleton"/>
    <property type="evidence" value="ECO:0007669"/>
    <property type="project" value="TreeGrafter"/>
</dbReference>
<reference evidence="6" key="1">
    <citation type="submission" date="2016-06" db="EMBL/GenBank/DDBJ databases">
        <authorList>
            <person name="Cuomo C."/>
            <person name="Litvintseva A."/>
            <person name="Heitman J."/>
            <person name="Chen Y."/>
            <person name="Sun S."/>
            <person name="Springer D."/>
            <person name="Dromer F."/>
            <person name="Young S."/>
            <person name="Zeng Q."/>
            <person name="Chapman S."/>
            <person name="Gujja S."/>
            <person name="Saif S."/>
            <person name="Birren B."/>
        </authorList>
    </citation>
    <scope>NUCLEOTIDE SEQUENCE</scope>
    <source>
        <strain evidence="6">CBS 7841</strain>
    </source>
</reference>
<feature type="compositionally biased region" description="Acidic residues" evidence="3">
    <location>
        <begin position="245"/>
        <end position="261"/>
    </location>
</feature>
<feature type="compositionally biased region" description="Polar residues" evidence="3">
    <location>
        <begin position="328"/>
        <end position="337"/>
    </location>
</feature>
<feature type="compositionally biased region" description="Polar residues" evidence="3">
    <location>
        <begin position="400"/>
        <end position="409"/>
    </location>
</feature>
<dbReference type="Pfam" id="PF00788">
    <property type="entry name" value="RA"/>
    <property type="match status" value="1"/>
</dbReference>
<evidence type="ECO:0000259" key="5">
    <source>
        <dbReference type="PROSITE" id="PS50200"/>
    </source>
</evidence>
<feature type="compositionally biased region" description="Basic and acidic residues" evidence="3">
    <location>
        <begin position="485"/>
        <end position="501"/>
    </location>
</feature>
<feature type="compositionally biased region" description="Polar residues" evidence="3">
    <location>
        <begin position="1300"/>
        <end position="1313"/>
    </location>
</feature>
<protein>
    <recommendedName>
        <fullName evidence="8">SH3 domain-containing protein</fullName>
    </recommendedName>
</protein>
<feature type="compositionally biased region" description="Polar residues" evidence="3">
    <location>
        <begin position="1142"/>
        <end position="1163"/>
    </location>
</feature>
<feature type="region of interest" description="Disordered" evidence="3">
    <location>
        <begin position="357"/>
        <end position="539"/>
    </location>
</feature>
<evidence type="ECO:0000256" key="1">
    <source>
        <dbReference type="ARBA" id="ARBA00022443"/>
    </source>
</evidence>
<feature type="compositionally biased region" description="Polar residues" evidence="3">
    <location>
        <begin position="11"/>
        <end position="20"/>
    </location>
</feature>
<feature type="compositionally biased region" description="Basic and acidic residues" evidence="3">
    <location>
        <begin position="262"/>
        <end position="274"/>
    </location>
</feature>
<feature type="compositionally biased region" description="Polar residues" evidence="3">
    <location>
        <begin position="524"/>
        <end position="539"/>
    </location>
</feature>
<dbReference type="Gene3D" id="2.30.30.40">
    <property type="entry name" value="SH3 Domains"/>
    <property type="match status" value="1"/>
</dbReference>
<dbReference type="InterPro" id="IPR001452">
    <property type="entry name" value="SH3_domain"/>
</dbReference>
<dbReference type="PANTHER" id="PTHR47775:SF1">
    <property type="entry name" value="BUD SITE SELECTION PROTEIN 14"/>
    <property type="match status" value="1"/>
</dbReference>
<accession>A0AAJ8M0E0</accession>
<feature type="compositionally biased region" description="Basic and acidic residues" evidence="3">
    <location>
        <begin position="1110"/>
        <end position="1120"/>
    </location>
</feature>
<dbReference type="FunFam" id="2.30.30.40:FF:000035">
    <property type="entry name" value="SH3 domain containing protein"/>
    <property type="match status" value="1"/>
</dbReference>
<dbReference type="Proteomes" id="UP000094043">
    <property type="component" value="Chromosome 2"/>
</dbReference>
<dbReference type="InterPro" id="IPR053039">
    <property type="entry name" value="Polarity_Bud-Selection_Reg"/>
</dbReference>
<name>A0AAJ8M0E0_9TREE</name>
<dbReference type="GO" id="GO:0007165">
    <property type="term" value="P:signal transduction"/>
    <property type="evidence" value="ECO:0007669"/>
    <property type="project" value="InterPro"/>
</dbReference>
<feature type="compositionally biased region" description="Polar residues" evidence="3">
    <location>
        <begin position="357"/>
        <end position="369"/>
    </location>
</feature>
<evidence type="ECO:0000256" key="3">
    <source>
        <dbReference type="SAM" id="MobiDB-lite"/>
    </source>
</evidence>
<evidence type="ECO:0000256" key="2">
    <source>
        <dbReference type="PROSITE-ProRule" id="PRU00192"/>
    </source>
</evidence>
<feature type="region of interest" description="Disordered" evidence="3">
    <location>
        <begin position="1215"/>
        <end position="1278"/>
    </location>
</feature>